<accession>A0A4S4LNC7</accession>
<protein>
    <submittedName>
        <fullName evidence="1">Uncharacterized protein</fullName>
    </submittedName>
</protein>
<evidence type="ECO:0000313" key="1">
    <source>
        <dbReference type="EMBL" id="THH13766.1"/>
    </source>
</evidence>
<reference evidence="1 2" key="1">
    <citation type="submission" date="2019-02" db="EMBL/GenBank/DDBJ databases">
        <title>Genome sequencing of the rare red list fungi Bondarzewia mesenterica.</title>
        <authorList>
            <person name="Buettner E."/>
            <person name="Kellner H."/>
        </authorList>
    </citation>
    <scope>NUCLEOTIDE SEQUENCE [LARGE SCALE GENOMIC DNA]</scope>
    <source>
        <strain evidence="1 2">DSM 108281</strain>
    </source>
</reference>
<dbReference type="Proteomes" id="UP000310158">
    <property type="component" value="Unassembled WGS sequence"/>
</dbReference>
<organism evidence="1 2">
    <name type="scientific">Bondarzewia mesenterica</name>
    <dbReference type="NCBI Taxonomy" id="1095465"/>
    <lineage>
        <taxon>Eukaryota</taxon>
        <taxon>Fungi</taxon>
        <taxon>Dikarya</taxon>
        <taxon>Basidiomycota</taxon>
        <taxon>Agaricomycotina</taxon>
        <taxon>Agaricomycetes</taxon>
        <taxon>Russulales</taxon>
        <taxon>Bondarzewiaceae</taxon>
        <taxon>Bondarzewia</taxon>
    </lineage>
</organism>
<proteinExistence type="predicted"/>
<keyword evidence="2" id="KW-1185">Reference proteome</keyword>
<gene>
    <name evidence="1" type="ORF">EW146_g6491</name>
</gene>
<name>A0A4S4LNC7_9AGAM</name>
<dbReference type="EMBL" id="SGPL01000327">
    <property type="protein sequence ID" value="THH13766.1"/>
    <property type="molecule type" value="Genomic_DNA"/>
</dbReference>
<sequence>MVLIIIKRCIARSRTASPGITPPGSPENAQPLMCGWNADTATHAMLSCRGVLTVSLKYWHQTGSWLGRTHTVADIFDPFCPEHSHSSLLRDQVKNEMEMRGLRRPEISRDALSAPRDMESHCKPVVAPVVVVRRPCILLAKICNSAPHIQTLGPRNIIRAFSRPSLITLTVSHPSPTTLATYSAVQCIIPSDPEDGETHT</sequence>
<dbReference type="AlphaFoldDB" id="A0A4S4LNC7"/>
<evidence type="ECO:0000313" key="2">
    <source>
        <dbReference type="Proteomes" id="UP000310158"/>
    </source>
</evidence>
<comment type="caution">
    <text evidence="1">The sequence shown here is derived from an EMBL/GenBank/DDBJ whole genome shotgun (WGS) entry which is preliminary data.</text>
</comment>